<feature type="domain" description="Mutator-like transposase" evidence="1">
    <location>
        <begin position="4"/>
        <end position="55"/>
    </location>
</feature>
<reference evidence="2 3" key="1">
    <citation type="submission" date="2019-08" db="EMBL/GenBank/DDBJ databases">
        <title>Whole genome of Aphis craccivora.</title>
        <authorList>
            <person name="Voronova N.V."/>
            <person name="Shulinski R.S."/>
            <person name="Bandarenka Y.V."/>
            <person name="Zhorov D.G."/>
            <person name="Warner D."/>
        </authorList>
    </citation>
    <scope>NUCLEOTIDE SEQUENCE [LARGE SCALE GENOMIC DNA]</scope>
    <source>
        <strain evidence="2">180601</strain>
        <tissue evidence="2">Whole Body</tissue>
    </source>
</reference>
<dbReference type="OrthoDB" id="6628663at2759"/>
<dbReference type="AlphaFoldDB" id="A0A6G0YCH3"/>
<gene>
    <name evidence="2" type="ORF">FWK35_00014048</name>
</gene>
<accession>A0A6G0YCH3</accession>
<evidence type="ECO:0000259" key="1">
    <source>
        <dbReference type="Pfam" id="PF20700"/>
    </source>
</evidence>
<evidence type="ECO:0000313" key="3">
    <source>
        <dbReference type="Proteomes" id="UP000478052"/>
    </source>
</evidence>
<dbReference type="InterPro" id="IPR049012">
    <property type="entry name" value="Mutator_transp_dom"/>
</dbReference>
<sequence>MCAKTKKVLFIGVRNKYCCICQKASNNNMDPKDHFCFKNCNLPSTAMETDIIVEGDGDSSVMKRLHLAKPYGDDFVIKKIECSNHILRNYVKKLKDNSTKRRTTRGVNIPGNIRQAIKDRILRLR</sequence>
<keyword evidence="3" id="KW-1185">Reference proteome</keyword>
<protein>
    <submittedName>
        <fullName evidence="2">YqaJ domain-containing protein</fullName>
    </submittedName>
</protein>
<dbReference type="EMBL" id="VUJU01004849">
    <property type="protein sequence ID" value="KAF0753056.1"/>
    <property type="molecule type" value="Genomic_DNA"/>
</dbReference>
<comment type="caution">
    <text evidence="2">The sequence shown here is derived from an EMBL/GenBank/DDBJ whole genome shotgun (WGS) entry which is preliminary data.</text>
</comment>
<name>A0A6G0YCH3_APHCR</name>
<proteinExistence type="predicted"/>
<dbReference type="Pfam" id="PF20700">
    <property type="entry name" value="Mutator"/>
    <property type="match status" value="1"/>
</dbReference>
<evidence type="ECO:0000313" key="2">
    <source>
        <dbReference type="EMBL" id="KAF0753056.1"/>
    </source>
</evidence>
<dbReference type="Proteomes" id="UP000478052">
    <property type="component" value="Unassembled WGS sequence"/>
</dbReference>
<organism evidence="2 3">
    <name type="scientific">Aphis craccivora</name>
    <name type="common">Cowpea aphid</name>
    <dbReference type="NCBI Taxonomy" id="307492"/>
    <lineage>
        <taxon>Eukaryota</taxon>
        <taxon>Metazoa</taxon>
        <taxon>Ecdysozoa</taxon>
        <taxon>Arthropoda</taxon>
        <taxon>Hexapoda</taxon>
        <taxon>Insecta</taxon>
        <taxon>Pterygota</taxon>
        <taxon>Neoptera</taxon>
        <taxon>Paraneoptera</taxon>
        <taxon>Hemiptera</taxon>
        <taxon>Sternorrhyncha</taxon>
        <taxon>Aphidomorpha</taxon>
        <taxon>Aphidoidea</taxon>
        <taxon>Aphididae</taxon>
        <taxon>Aphidini</taxon>
        <taxon>Aphis</taxon>
        <taxon>Aphis</taxon>
    </lineage>
</organism>